<evidence type="ECO:0008006" key="3">
    <source>
        <dbReference type="Google" id="ProtNLM"/>
    </source>
</evidence>
<comment type="caution">
    <text evidence="1">The sequence shown here is derived from an EMBL/GenBank/DDBJ whole genome shotgun (WGS) entry which is preliminary data.</text>
</comment>
<dbReference type="AlphaFoldDB" id="A0A8T2N0Z7"/>
<organism evidence="1 2">
    <name type="scientific">Albula glossodonta</name>
    <name type="common">roundjaw bonefish</name>
    <dbReference type="NCBI Taxonomy" id="121402"/>
    <lineage>
        <taxon>Eukaryota</taxon>
        <taxon>Metazoa</taxon>
        <taxon>Chordata</taxon>
        <taxon>Craniata</taxon>
        <taxon>Vertebrata</taxon>
        <taxon>Euteleostomi</taxon>
        <taxon>Actinopterygii</taxon>
        <taxon>Neopterygii</taxon>
        <taxon>Teleostei</taxon>
        <taxon>Albuliformes</taxon>
        <taxon>Albulidae</taxon>
        <taxon>Albula</taxon>
    </lineage>
</organism>
<dbReference type="OrthoDB" id="539158at2759"/>
<gene>
    <name evidence="1" type="ORF">JZ751_013524</name>
</gene>
<keyword evidence="2" id="KW-1185">Reference proteome</keyword>
<proteinExistence type="predicted"/>
<dbReference type="EMBL" id="JAFBMS010000217">
    <property type="protein sequence ID" value="KAG9333100.1"/>
    <property type="molecule type" value="Genomic_DNA"/>
</dbReference>
<evidence type="ECO:0000313" key="2">
    <source>
        <dbReference type="Proteomes" id="UP000824540"/>
    </source>
</evidence>
<sequence length="116" mass="13036">MKQTGSKATVSTMDRRNNKLIFKVHFLEMEEKVLVDFRLSKGDGLEFKRHFLKIKRQLSDIVSSQKVLLPLRALSTLDLERFSLSGTRAGGRTCLNQKGDLLLSKPLLNTSTGGVM</sequence>
<protein>
    <recommendedName>
        <fullName evidence="3">Non-specific serine/threonine protein kinase</fullName>
    </recommendedName>
</protein>
<evidence type="ECO:0000313" key="1">
    <source>
        <dbReference type="EMBL" id="KAG9333100.1"/>
    </source>
</evidence>
<dbReference type="Proteomes" id="UP000824540">
    <property type="component" value="Unassembled WGS sequence"/>
</dbReference>
<reference evidence="1" key="1">
    <citation type="thesis" date="2021" institute="BYU ScholarsArchive" country="Provo, UT, USA">
        <title>Applications of and Algorithms for Genome Assembly and Genomic Analyses with an Emphasis on Marine Teleosts.</title>
        <authorList>
            <person name="Pickett B.D."/>
        </authorList>
    </citation>
    <scope>NUCLEOTIDE SEQUENCE</scope>
    <source>
        <strain evidence="1">HI-2016</strain>
    </source>
</reference>
<accession>A0A8T2N0Z7</accession>
<dbReference type="Gene3D" id="3.30.310.80">
    <property type="entry name" value="Kinase associated domain 1, KA1"/>
    <property type="match status" value="1"/>
</dbReference>
<name>A0A8T2N0Z7_9TELE</name>